<dbReference type="EMBL" id="AMQM01001084">
    <property type="status" value="NOT_ANNOTATED_CDS"/>
    <property type="molecule type" value="Genomic_DNA"/>
</dbReference>
<accession>T1ESN8</accession>
<keyword evidence="1" id="KW-0812">Transmembrane</keyword>
<protein>
    <submittedName>
        <fullName evidence="3 4">Uncharacterized protein</fullName>
    </submittedName>
</protein>
<dbReference type="GeneID" id="20199588"/>
<reference evidence="4" key="3">
    <citation type="submission" date="2015-06" db="UniProtKB">
        <authorList>
            <consortium name="EnsemblMetazoa"/>
        </authorList>
    </citation>
    <scope>IDENTIFICATION</scope>
</reference>
<evidence type="ECO:0000313" key="3">
    <source>
        <dbReference type="EMBL" id="ESN98972.1"/>
    </source>
</evidence>
<organism evidence="4 5">
    <name type="scientific">Helobdella robusta</name>
    <name type="common">Californian leech</name>
    <dbReference type="NCBI Taxonomy" id="6412"/>
    <lineage>
        <taxon>Eukaryota</taxon>
        <taxon>Metazoa</taxon>
        <taxon>Spiralia</taxon>
        <taxon>Lophotrochozoa</taxon>
        <taxon>Annelida</taxon>
        <taxon>Clitellata</taxon>
        <taxon>Hirudinea</taxon>
        <taxon>Rhynchobdellida</taxon>
        <taxon>Glossiphoniidae</taxon>
        <taxon>Helobdella</taxon>
    </lineage>
</organism>
<gene>
    <name evidence="4" type="primary">20199588</name>
    <name evidence="3" type="ORF">HELRODRAFT_162445</name>
</gene>
<reference evidence="3 5" key="2">
    <citation type="journal article" date="2013" name="Nature">
        <title>Insights into bilaterian evolution from three spiralian genomes.</title>
        <authorList>
            <person name="Simakov O."/>
            <person name="Marletaz F."/>
            <person name="Cho S.J."/>
            <person name="Edsinger-Gonzales E."/>
            <person name="Havlak P."/>
            <person name="Hellsten U."/>
            <person name="Kuo D.H."/>
            <person name="Larsson T."/>
            <person name="Lv J."/>
            <person name="Arendt D."/>
            <person name="Savage R."/>
            <person name="Osoegawa K."/>
            <person name="de Jong P."/>
            <person name="Grimwood J."/>
            <person name="Chapman J.A."/>
            <person name="Shapiro H."/>
            <person name="Aerts A."/>
            <person name="Otillar R.P."/>
            <person name="Terry A.Y."/>
            <person name="Boore J.L."/>
            <person name="Grigoriev I.V."/>
            <person name="Lindberg D.R."/>
            <person name="Seaver E.C."/>
            <person name="Weisblat D.A."/>
            <person name="Putnam N.H."/>
            <person name="Rokhsar D.S."/>
        </authorList>
    </citation>
    <scope>NUCLEOTIDE SEQUENCE</scope>
</reference>
<dbReference type="Proteomes" id="UP000015101">
    <property type="component" value="Unassembled WGS sequence"/>
</dbReference>
<feature type="chain" id="PRO_5010980019" evidence="2">
    <location>
        <begin position="27"/>
        <end position="188"/>
    </location>
</feature>
<feature type="transmembrane region" description="Helical" evidence="1">
    <location>
        <begin position="82"/>
        <end position="107"/>
    </location>
</feature>
<dbReference type="RefSeq" id="XP_009022894.1">
    <property type="nucleotide sequence ID" value="XM_009024646.1"/>
</dbReference>
<keyword evidence="2" id="KW-0732">Signal</keyword>
<evidence type="ECO:0000256" key="2">
    <source>
        <dbReference type="SAM" id="SignalP"/>
    </source>
</evidence>
<evidence type="ECO:0000256" key="1">
    <source>
        <dbReference type="SAM" id="Phobius"/>
    </source>
</evidence>
<dbReference type="AlphaFoldDB" id="T1ESN8"/>
<dbReference type="HOGENOM" id="CLU_1442554_0_0_1"/>
<feature type="transmembrane region" description="Helical" evidence="1">
    <location>
        <begin position="135"/>
        <end position="156"/>
    </location>
</feature>
<dbReference type="KEGG" id="hro:HELRODRAFT_162445"/>
<feature type="signal peptide" evidence="2">
    <location>
        <begin position="1"/>
        <end position="26"/>
    </location>
</feature>
<dbReference type="EnsemblMetazoa" id="HelroT162445">
    <property type="protein sequence ID" value="HelroP162445"/>
    <property type="gene ID" value="HelroG162445"/>
</dbReference>
<keyword evidence="1" id="KW-0472">Membrane</keyword>
<keyword evidence="1" id="KW-1133">Transmembrane helix</keyword>
<proteinExistence type="predicted"/>
<evidence type="ECO:0000313" key="4">
    <source>
        <dbReference type="EnsemblMetazoa" id="HelroP162445"/>
    </source>
</evidence>
<dbReference type="CTD" id="20199588"/>
<dbReference type="EMBL" id="KB097143">
    <property type="protein sequence ID" value="ESN98972.1"/>
    <property type="molecule type" value="Genomic_DNA"/>
</dbReference>
<keyword evidence="5" id="KW-1185">Reference proteome</keyword>
<reference evidence="5" key="1">
    <citation type="submission" date="2012-12" db="EMBL/GenBank/DDBJ databases">
        <authorList>
            <person name="Hellsten U."/>
            <person name="Grimwood J."/>
            <person name="Chapman J.A."/>
            <person name="Shapiro H."/>
            <person name="Aerts A."/>
            <person name="Otillar R.P."/>
            <person name="Terry A.Y."/>
            <person name="Boore J.L."/>
            <person name="Simakov O."/>
            <person name="Marletaz F."/>
            <person name="Cho S.-J."/>
            <person name="Edsinger-Gonzales E."/>
            <person name="Havlak P."/>
            <person name="Kuo D.-H."/>
            <person name="Larsson T."/>
            <person name="Lv J."/>
            <person name="Arendt D."/>
            <person name="Savage R."/>
            <person name="Osoegawa K."/>
            <person name="de Jong P."/>
            <person name="Lindberg D.R."/>
            <person name="Seaver E.C."/>
            <person name="Weisblat D.A."/>
            <person name="Putnam N.H."/>
            <person name="Grigoriev I.V."/>
            <person name="Rokhsar D.S."/>
        </authorList>
    </citation>
    <scope>NUCLEOTIDE SEQUENCE</scope>
</reference>
<name>T1ESN8_HELRO</name>
<sequence>MDAFIGNRFSCLLMLMFFNQFYLVEQENKRESRAAMEAVVQNEEVENLKKDLFLYRELMVQAFWGLTTVDIGRSIIISLFSLAFLGLVYFFSPSFVTIVSLVGIIYFTSDLLRQKVLSVIRQNSEWLKFPLLKKFYILLFFNLLIVLGYWTGLLFASSFSHWDCGNDGSYQCIVANYFTKIICNLSFS</sequence>
<dbReference type="InParanoid" id="T1ESN8"/>
<evidence type="ECO:0000313" key="5">
    <source>
        <dbReference type="Proteomes" id="UP000015101"/>
    </source>
</evidence>